<keyword evidence="3" id="KW-1185">Reference proteome</keyword>
<gene>
    <name evidence="2" type="primary">slyA_4</name>
    <name evidence="2" type="ORF">MBCUT_19020</name>
</gene>
<dbReference type="PANTHER" id="PTHR33164:SF105">
    <property type="entry name" value="TRANSCRIPTIONAL REPRESSOR PROTEIN-RELATED"/>
    <property type="match status" value="1"/>
</dbReference>
<dbReference type="PROSITE" id="PS50995">
    <property type="entry name" value="HTH_MARR_2"/>
    <property type="match status" value="1"/>
</dbReference>
<dbReference type="Pfam" id="PF01047">
    <property type="entry name" value="MarR"/>
    <property type="match status" value="1"/>
</dbReference>
<name>A0A166CQX0_9EURY</name>
<dbReference type="SMART" id="SM00347">
    <property type="entry name" value="HTH_MARR"/>
    <property type="match status" value="1"/>
</dbReference>
<dbReference type="InterPro" id="IPR000835">
    <property type="entry name" value="HTH_MarR-typ"/>
</dbReference>
<dbReference type="Gene3D" id="1.10.10.10">
    <property type="entry name" value="Winged helix-like DNA-binding domain superfamily/Winged helix DNA-binding domain"/>
    <property type="match status" value="1"/>
</dbReference>
<dbReference type="InterPro" id="IPR036388">
    <property type="entry name" value="WH-like_DNA-bd_sf"/>
</dbReference>
<reference evidence="2 3" key="1">
    <citation type="submission" date="2016-04" db="EMBL/GenBank/DDBJ databases">
        <title>Genome sequence of Methanobrevibacter cuticularis DSM 11139.</title>
        <authorList>
            <person name="Poehlein A."/>
            <person name="Seedorf H."/>
            <person name="Daniel R."/>
        </authorList>
    </citation>
    <scope>NUCLEOTIDE SEQUENCE [LARGE SCALE GENOMIC DNA]</scope>
    <source>
        <strain evidence="2 3">DSM 11139</strain>
    </source>
</reference>
<organism evidence="2 3">
    <name type="scientific">Methanobrevibacter cuticularis</name>
    <dbReference type="NCBI Taxonomy" id="47311"/>
    <lineage>
        <taxon>Archaea</taxon>
        <taxon>Methanobacteriati</taxon>
        <taxon>Methanobacteriota</taxon>
        <taxon>Methanomada group</taxon>
        <taxon>Methanobacteria</taxon>
        <taxon>Methanobacteriales</taxon>
        <taxon>Methanobacteriaceae</taxon>
        <taxon>Methanobrevibacter</taxon>
    </lineage>
</organism>
<evidence type="ECO:0000313" key="3">
    <source>
        <dbReference type="Proteomes" id="UP000077275"/>
    </source>
</evidence>
<dbReference type="InterPro" id="IPR039422">
    <property type="entry name" value="MarR/SlyA-like"/>
</dbReference>
<dbReference type="GO" id="GO:0006950">
    <property type="term" value="P:response to stress"/>
    <property type="evidence" value="ECO:0007669"/>
    <property type="project" value="TreeGrafter"/>
</dbReference>
<dbReference type="AlphaFoldDB" id="A0A166CQX0"/>
<evidence type="ECO:0000259" key="1">
    <source>
        <dbReference type="PROSITE" id="PS50995"/>
    </source>
</evidence>
<protein>
    <submittedName>
        <fullName evidence="2">Transcriptional regulator SlyA</fullName>
    </submittedName>
</protein>
<dbReference type="OrthoDB" id="350672at2157"/>
<sequence length="142" mass="16447">MKYKKMNNSSPCHCLNIRRASQNLTEIYGNYLKDTGLSVSQYSILNHLKLFEPISVSDLAKKMRLDRTTVVRNLKPLEDKCFVEDISKKNARNRKLKLTELGIKIHKKGTRSWIDAQKYIETHLGKENLEILSTLLNKVESI</sequence>
<evidence type="ECO:0000313" key="2">
    <source>
        <dbReference type="EMBL" id="KZX14774.1"/>
    </source>
</evidence>
<proteinExistence type="predicted"/>
<dbReference type="PRINTS" id="PR00598">
    <property type="entry name" value="HTHMARR"/>
</dbReference>
<dbReference type="PANTHER" id="PTHR33164">
    <property type="entry name" value="TRANSCRIPTIONAL REGULATOR, MARR FAMILY"/>
    <property type="match status" value="1"/>
</dbReference>
<dbReference type="Proteomes" id="UP000077275">
    <property type="component" value="Unassembled WGS sequence"/>
</dbReference>
<dbReference type="RefSeq" id="WP_084270802.1">
    <property type="nucleotide sequence ID" value="NZ_LWMW01000147.1"/>
</dbReference>
<comment type="caution">
    <text evidence="2">The sequence shown here is derived from an EMBL/GenBank/DDBJ whole genome shotgun (WGS) entry which is preliminary data.</text>
</comment>
<dbReference type="SUPFAM" id="SSF46785">
    <property type="entry name" value="Winged helix' DNA-binding domain"/>
    <property type="match status" value="1"/>
</dbReference>
<dbReference type="EMBL" id="LWMW01000147">
    <property type="protein sequence ID" value="KZX14774.1"/>
    <property type="molecule type" value="Genomic_DNA"/>
</dbReference>
<dbReference type="InterPro" id="IPR036390">
    <property type="entry name" value="WH_DNA-bd_sf"/>
</dbReference>
<dbReference type="GO" id="GO:0003700">
    <property type="term" value="F:DNA-binding transcription factor activity"/>
    <property type="evidence" value="ECO:0007669"/>
    <property type="project" value="InterPro"/>
</dbReference>
<feature type="domain" description="HTH marR-type" evidence="1">
    <location>
        <begin position="1"/>
        <end position="141"/>
    </location>
</feature>
<accession>A0A166CQX0</accession>
<dbReference type="PATRIC" id="fig|47311.3.peg.2069"/>